<keyword evidence="10" id="KW-1185">Reference proteome</keyword>
<dbReference type="eggNOG" id="COG2863">
    <property type="taxonomic scope" value="Bacteria"/>
</dbReference>
<gene>
    <name evidence="9" type="ORF">NOR51B_1527</name>
</gene>
<evidence type="ECO:0000313" key="10">
    <source>
        <dbReference type="Proteomes" id="UP000004699"/>
    </source>
</evidence>
<dbReference type="STRING" id="565045.NOR51B_1527"/>
<evidence type="ECO:0000256" key="5">
    <source>
        <dbReference type="ARBA" id="ARBA00023004"/>
    </source>
</evidence>
<feature type="transmembrane region" description="Helical" evidence="7">
    <location>
        <begin position="6"/>
        <end position="22"/>
    </location>
</feature>
<evidence type="ECO:0000256" key="3">
    <source>
        <dbReference type="ARBA" id="ARBA00022723"/>
    </source>
</evidence>
<keyword evidence="7" id="KW-0812">Transmembrane</keyword>
<evidence type="ECO:0000259" key="8">
    <source>
        <dbReference type="PROSITE" id="PS51007"/>
    </source>
</evidence>
<keyword evidence="3 6" id="KW-0479">Metal-binding</keyword>
<protein>
    <recommendedName>
        <fullName evidence="8">Cytochrome c domain-containing protein</fullName>
    </recommendedName>
</protein>
<dbReference type="Gene3D" id="1.10.760.10">
    <property type="entry name" value="Cytochrome c-like domain"/>
    <property type="match status" value="1"/>
</dbReference>
<keyword evidence="2 6" id="KW-0349">Heme</keyword>
<keyword evidence="7" id="KW-0472">Membrane</keyword>
<proteinExistence type="predicted"/>
<name>B8KTR0_9GAMM</name>
<evidence type="ECO:0000313" key="9">
    <source>
        <dbReference type="EMBL" id="EED35581.1"/>
    </source>
</evidence>
<feature type="domain" description="Cytochrome c" evidence="8">
    <location>
        <begin position="67"/>
        <end position="145"/>
    </location>
</feature>
<dbReference type="Proteomes" id="UP000004699">
    <property type="component" value="Unassembled WGS sequence"/>
</dbReference>
<dbReference type="Pfam" id="PF00034">
    <property type="entry name" value="Cytochrom_C"/>
    <property type="match status" value="1"/>
</dbReference>
<dbReference type="HOGENOM" id="CLU_2023923_0_0_6"/>
<dbReference type="GO" id="GO:0009055">
    <property type="term" value="F:electron transfer activity"/>
    <property type="evidence" value="ECO:0007669"/>
    <property type="project" value="InterPro"/>
</dbReference>
<dbReference type="GO" id="GO:0046872">
    <property type="term" value="F:metal ion binding"/>
    <property type="evidence" value="ECO:0007669"/>
    <property type="project" value="UniProtKB-KW"/>
</dbReference>
<dbReference type="PANTHER" id="PTHR33751">
    <property type="entry name" value="CBB3-TYPE CYTOCHROME C OXIDASE SUBUNIT FIXP"/>
    <property type="match status" value="1"/>
</dbReference>
<sequence length="145" mass="15088">MNTNLFAAVFTVVIGSVIWVGMNQNDPSWSGNMNTCTGECYEQWKEAHGGGIAALETAKQAALAAASPEALGENYYTGCVACHGANGAGGIGPQLEGQPGDDIVAKLTAYRAGETRGGQSAMMWPVAKPMTDDDIQNLAAYITTL</sequence>
<keyword evidence="1" id="KW-0813">Transport</keyword>
<reference evidence="10" key="1">
    <citation type="journal article" date="2013" name="BMC Microbiol.">
        <title>Taxonomy and evolution of bacteriochlorophyll a-containing members of the OM60/NOR5 clade of marine gammaproteobacteria: description of Luminiphilus syltensis gen. nov., sp. nov., reclassification of Haliea rubra as Pseudohaliea rubra gen. nov., comb. nov., and emendation of Chromatocurvus halotolerans.</title>
        <authorList>
            <person name="Spring S."/>
            <person name="Riedel T."/>
            <person name="Sproer C."/>
            <person name="Yan S."/>
            <person name="Harder J."/>
            <person name="Fuchs B.M."/>
        </authorList>
    </citation>
    <scope>NUCLEOTIDE SEQUENCE [LARGE SCALE GENOMIC DNA]</scope>
    <source>
        <strain evidence="10">NOR51-B</strain>
    </source>
</reference>
<dbReference type="InterPro" id="IPR036909">
    <property type="entry name" value="Cyt_c-like_dom_sf"/>
</dbReference>
<evidence type="ECO:0000256" key="6">
    <source>
        <dbReference type="PROSITE-ProRule" id="PRU00433"/>
    </source>
</evidence>
<dbReference type="PANTHER" id="PTHR33751:SF9">
    <property type="entry name" value="CYTOCHROME C4"/>
    <property type="match status" value="1"/>
</dbReference>
<evidence type="ECO:0000256" key="4">
    <source>
        <dbReference type="ARBA" id="ARBA00022982"/>
    </source>
</evidence>
<dbReference type="RefSeq" id="WP_009020327.1">
    <property type="nucleotide sequence ID" value="NZ_DS999411.1"/>
</dbReference>
<dbReference type="EMBL" id="DS999411">
    <property type="protein sequence ID" value="EED35581.1"/>
    <property type="molecule type" value="Genomic_DNA"/>
</dbReference>
<keyword evidence="4" id="KW-0249">Electron transport</keyword>
<keyword evidence="5 6" id="KW-0408">Iron</keyword>
<dbReference type="InterPro" id="IPR050597">
    <property type="entry name" value="Cytochrome_c_Oxidase_Subunit"/>
</dbReference>
<evidence type="ECO:0000256" key="7">
    <source>
        <dbReference type="SAM" id="Phobius"/>
    </source>
</evidence>
<accession>B8KTR0</accession>
<evidence type="ECO:0000256" key="1">
    <source>
        <dbReference type="ARBA" id="ARBA00022448"/>
    </source>
</evidence>
<evidence type="ECO:0000256" key="2">
    <source>
        <dbReference type="ARBA" id="ARBA00022617"/>
    </source>
</evidence>
<dbReference type="GO" id="GO:0020037">
    <property type="term" value="F:heme binding"/>
    <property type="evidence" value="ECO:0007669"/>
    <property type="project" value="InterPro"/>
</dbReference>
<dbReference type="AlphaFoldDB" id="B8KTR0"/>
<dbReference type="PROSITE" id="PS51007">
    <property type="entry name" value="CYTC"/>
    <property type="match status" value="1"/>
</dbReference>
<dbReference type="SUPFAM" id="SSF46626">
    <property type="entry name" value="Cytochrome c"/>
    <property type="match status" value="1"/>
</dbReference>
<organism evidence="9 10">
    <name type="scientific">Luminiphilus syltensis NOR5-1B</name>
    <dbReference type="NCBI Taxonomy" id="565045"/>
    <lineage>
        <taxon>Bacteria</taxon>
        <taxon>Pseudomonadati</taxon>
        <taxon>Pseudomonadota</taxon>
        <taxon>Gammaproteobacteria</taxon>
        <taxon>Cellvibrionales</taxon>
        <taxon>Halieaceae</taxon>
        <taxon>Luminiphilus</taxon>
    </lineage>
</organism>
<dbReference type="InterPro" id="IPR009056">
    <property type="entry name" value="Cyt_c-like_dom"/>
</dbReference>
<keyword evidence="7" id="KW-1133">Transmembrane helix</keyword>
<dbReference type="OrthoDB" id="9796421at2"/>